<protein>
    <recommendedName>
        <fullName evidence="2">Acyltransferase 3 domain-containing protein</fullName>
    </recommendedName>
</protein>
<feature type="transmembrane region" description="Helical" evidence="1">
    <location>
        <begin position="290"/>
        <end position="312"/>
    </location>
</feature>
<dbReference type="InterPro" id="IPR050879">
    <property type="entry name" value="Acyltransferase_3"/>
</dbReference>
<dbReference type="AlphaFoldDB" id="A0A401KPU0"/>
<dbReference type="Pfam" id="PF01757">
    <property type="entry name" value="Acyl_transf_3"/>
    <property type="match status" value="1"/>
</dbReference>
<dbReference type="STRING" id="105351.A0A401KPU0"/>
<dbReference type="Proteomes" id="UP000286921">
    <property type="component" value="Unassembled WGS sequence"/>
</dbReference>
<keyword evidence="4" id="KW-1185">Reference proteome</keyword>
<feature type="transmembrane region" description="Helical" evidence="1">
    <location>
        <begin position="106"/>
        <end position="125"/>
    </location>
</feature>
<feature type="transmembrane region" description="Helical" evidence="1">
    <location>
        <begin position="156"/>
        <end position="176"/>
    </location>
</feature>
<evidence type="ECO:0000256" key="1">
    <source>
        <dbReference type="SAM" id="Phobius"/>
    </source>
</evidence>
<evidence type="ECO:0000259" key="2">
    <source>
        <dbReference type="Pfam" id="PF01757"/>
    </source>
</evidence>
<dbReference type="PANTHER" id="PTHR23028">
    <property type="entry name" value="ACETYLTRANSFERASE"/>
    <property type="match status" value="1"/>
</dbReference>
<accession>A0A401KPU0</accession>
<organism evidence="3 4">
    <name type="scientific">Aspergillus awamori</name>
    <name type="common">Black koji mold</name>
    <dbReference type="NCBI Taxonomy" id="105351"/>
    <lineage>
        <taxon>Eukaryota</taxon>
        <taxon>Fungi</taxon>
        <taxon>Dikarya</taxon>
        <taxon>Ascomycota</taxon>
        <taxon>Pezizomycotina</taxon>
        <taxon>Eurotiomycetes</taxon>
        <taxon>Eurotiomycetidae</taxon>
        <taxon>Eurotiales</taxon>
        <taxon>Aspergillaceae</taxon>
        <taxon>Aspergillus</taxon>
    </lineage>
</organism>
<dbReference type="GO" id="GO:0016747">
    <property type="term" value="F:acyltransferase activity, transferring groups other than amino-acyl groups"/>
    <property type="evidence" value="ECO:0007669"/>
    <property type="project" value="InterPro"/>
</dbReference>
<dbReference type="EMBL" id="BDHI01000007">
    <property type="protein sequence ID" value="GCB21313.1"/>
    <property type="molecule type" value="Genomic_DNA"/>
</dbReference>
<comment type="caution">
    <text evidence="3">The sequence shown here is derived from an EMBL/GenBank/DDBJ whole genome shotgun (WGS) entry which is preliminary data.</text>
</comment>
<keyword evidence="1" id="KW-0812">Transmembrane</keyword>
<proteinExistence type="predicted"/>
<keyword evidence="1" id="KW-0472">Membrane</keyword>
<reference evidence="3 4" key="1">
    <citation type="submission" date="2016-09" db="EMBL/GenBank/DDBJ databases">
        <title>Aspergillus awamori IFM 58123T.</title>
        <authorList>
            <person name="Kusuya Y."/>
            <person name="Shimizu M."/>
            <person name="Takahashi H."/>
            <person name="Yaguchi T."/>
        </authorList>
    </citation>
    <scope>NUCLEOTIDE SEQUENCE [LARGE SCALE GENOMIC DNA]</scope>
    <source>
        <strain evidence="3 4">IFM 58123</strain>
    </source>
</reference>
<feature type="transmembrane region" description="Helical" evidence="1">
    <location>
        <begin position="378"/>
        <end position="397"/>
    </location>
</feature>
<feature type="transmembrane region" description="Helical" evidence="1">
    <location>
        <begin position="531"/>
        <end position="552"/>
    </location>
</feature>
<keyword evidence="1" id="KW-1133">Transmembrane helix</keyword>
<feature type="transmembrane region" description="Helical" evidence="1">
    <location>
        <begin position="347"/>
        <end position="366"/>
    </location>
</feature>
<feature type="transmembrane region" description="Helical" evidence="1">
    <location>
        <begin position="253"/>
        <end position="278"/>
    </location>
</feature>
<name>A0A401KPU0_ASPAW</name>
<evidence type="ECO:0000313" key="3">
    <source>
        <dbReference type="EMBL" id="GCB21313.1"/>
    </source>
</evidence>
<evidence type="ECO:0000313" key="4">
    <source>
        <dbReference type="Proteomes" id="UP000286921"/>
    </source>
</evidence>
<sequence>MPVRTLSPDREKSILPLSVDLRSKARWLSVLLPSFLCWGGSSTSSSGKARRTAYLDGLRGFAAFLVYWGHHELWAHDGMGAERIFENAYGYEKQHFLVAFPGIRTFFSGGHFAVSVFFVLSGYVLSAKPLALIQAGEYLQLGDNLSSALFRRWLRLHLPVIATTFIYLTFLHLFHISATPELKGTYGEEVWNWYIEFKNFSFIFRGGGEPWFTYNFHSWSIPVEFRGSIIVYTALLAFSRLRRNMRLAGEAGLIFYFLYIADGWFGALFISGMLLCDLDLLAARDNLPDIFLMLGPFQEGIIYFLFVVSIYLGGVPSRTWDLQALRDSPGWYYLSFLKPQAVFDYKWFYLFWASTFIVTAIGRIGWLKRFFELRFNQYLGRISFAFYLVHGPVLWVLGDRLYAAVGWVRDSHATNCPGWIDRFPLPRTGPLGLEVSFLATHLILLPITLWLAEIVTKLIDEPSQYVRIGTPLTGGGCRLFPLSLLYAGGPGSDATLINRDIAVSDADINGGRDGPSTNTPPLPFTIMVSRILRFAPLVALLILTLSTFYYLYRAIHVDTHPDLDLGLETATTSDRKTLPDLTVSQIIANTHHEIASNSTPDGRYFRIDFRSRRGINPSIIPHPTKPNTWIITAQLHEPGRREKDSAWFVELVCDAVFQDKGRTLRCIDYPFILPIAATEGNNALCSGSLAFFALSIGPHDARVFYGPDAPYTIYGSNSAVTCFGQWILDFRLLVDWPASDTITDYGFRRATELQRPATAPYLAVEKNWFLFWDRAGNAYAHYDVAPTRAFAALTLDGSVGSDLAPAAASADAACLQKYLPQMQDPDHESIHQATNSLAVTLCMRADPNCHPDDSNTVILTIFQHKRFVEFHSSYDPYVMLFWQRAPFEVYGISDMPLWIHGRGMMDEGNQTEMMYVTSIGWKTAGQKYHGYLDDVMFLAFGVEDADTAGVDVVAGDLVAGVGKC</sequence>
<dbReference type="InterPro" id="IPR002656">
    <property type="entry name" value="Acyl_transf_3_dom"/>
</dbReference>
<dbReference type="PANTHER" id="PTHR23028:SF125">
    <property type="entry name" value="ACYLTRANSFERASE"/>
    <property type="match status" value="1"/>
</dbReference>
<gene>
    <name evidence="3" type="ORF">AAWM_04198</name>
</gene>
<feature type="domain" description="Acyltransferase 3" evidence="2">
    <location>
        <begin position="53"/>
        <end position="404"/>
    </location>
</feature>